<proteinExistence type="predicted"/>
<protein>
    <submittedName>
        <fullName evidence="1">M6 family metalloprotease domain-containing protein</fullName>
    </submittedName>
</protein>
<keyword evidence="1" id="KW-0378">Hydrolase</keyword>
<keyword evidence="1" id="KW-0482">Metalloprotease</keyword>
<dbReference type="InterPro" id="IPR008757">
    <property type="entry name" value="Peptidase_M6-like_domain"/>
</dbReference>
<dbReference type="GO" id="GO:0008237">
    <property type="term" value="F:metallopeptidase activity"/>
    <property type="evidence" value="ECO:0007669"/>
    <property type="project" value="UniProtKB-KW"/>
</dbReference>
<dbReference type="EMBL" id="BAAAMJ010000068">
    <property type="protein sequence ID" value="GAA1931691.1"/>
    <property type="molecule type" value="Genomic_DNA"/>
</dbReference>
<dbReference type="PANTHER" id="PTHR41775:SF1">
    <property type="entry name" value="PEPTIDASE M6-LIKE DOMAIN-CONTAINING PROTEIN"/>
    <property type="match status" value="1"/>
</dbReference>
<accession>A0ABN2PTR9</accession>
<keyword evidence="2" id="KW-1185">Reference proteome</keyword>
<comment type="caution">
    <text evidence="1">The sequence shown here is derived from an EMBL/GenBank/DDBJ whole genome shotgun (WGS) entry which is preliminary data.</text>
</comment>
<evidence type="ECO:0000313" key="2">
    <source>
        <dbReference type="Proteomes" id="UP001501303"/>
    </source>
</evidence>
<dbReference type="PANTHER" id="PTHR41775">
    <property type="entry name" value="SECRETED PROTEIN-RELATED"/>
    <property type="match status" value="1"/>
</dbReference>
<evidence type="ECO:0000313" key="1">
    <source>
        <dbReference type="EMBL" id="GAA1931691.1"/>
    </source>
</evidence>
<name>A0ABN2PTR9_9ACTN</name>
<reference evidence="1 2" key="1">
    <citation type="journal article" date="2019" name="Int. J. Syst. Evol. Microbiol.">
        <title>The Global Catalogue of Microorganisms (GCM) 10K type strain sequencing project: providing services to taxonomists for standard genome sequencing and annotation.</title>
        <authorList>
            <consortium name="The Broad Institute Genomics Platform"/>
            <consortium name="The Broad Institute Genome Sequencing Center for Infectious Disease"/>
            <person name="Wu L."/>
            <person name="Ma J."/>
        </authorList>
    </citation>
    <scope>NUCLEOTIDE SEQUENCE [LARGE SCALE GENOMIC DNA]</scope>
    <source>
        <strain evidence="1 2">JCM 13581</strain>
    </source>
</reference>
<dbReference type="NCBIfam" id="TIGR03296">
    <property type="entry name" value="M6dom_TIGR03296"/>
    <property type="match status" value="1"/>
</dbReference>
<dbReference type="Proteomes" id="UP001501303">
    <property type="component" value="Unassembled WGS sequence"/>
</dbReference>
<organism evidence="1 2">
    <name type="scientific">Streptomyces sodiiphilus</name>
    <dbReference type="NCBI Taxonomy" id="226217"/>
    <lineage>
        <taxon>Bacteria</taxon>
        <taxon>Bacillati</taxon>
        <taxon>Actinomycetota</taxon>
        <taxon>Actinomycetes</taxon>
        <taxon>Kitasatosporales</taxon>
        <taxon>Streptomycetaceae</taxon>
        <taxon>Streptomyces</taxon>
    </lineage>
</organism>
<keyword evidence="1" id="KW-0645">Protease</keyword>
<gene>
    <name evidence="1" type="ORF">GCM10009716_43510</name>
</gene>
<sequence length="435" mass="46397">MVRAAAFGESSGTRSAGRRRCPWLRSAAILGALAVLIGSALTAGPGGDAVADEPCTLARTGIHHSLGVDSWDESYRRPDGTVTAVMLFLSFPDADPVADPGDLAAEYFPATSEFFHRASYGAVRLEPHVVPRWARMPGTSRSYGISRDWDPRLRSAYLRDALAAVGPLVDAGAHDIVYLVADPDAPGVDSDATKVVNFERPVEVGGAEISRLVTVFERRSPDRNVLAHETGHLFDLPDLYNRPEGDIGDWDTHVGDWDVMGSQFGLAPELLGWHKWKLGWLGPEVIDCVRGAGTSRHTLEPLGAPLDREYPAGDTRMAVVPLGTHEALVAEARTRTGNDATACTEGVLLYRVRSDVASGEGPVEVLDGHPGPGACHGSSVHPRLADAPLGAGEGFHLVDEGVRVEVGDRTASGGWHLKIVIDPPGRTPAGPEHRD</sequence>